<feature type="region of interest" description="Disordered" evidence="1">
    <location>
        <begin position="280"/>
        <end position="327"/>
    </location>
</feature>
<evidence type="ECO:0000313" key="3">
    <source>
        <dbReference type="EMBL" id="RXW25355.1"/>
    </source>
</evidence>
<accession>A0A4Q2E1T9</accession>
<feature type="compositionally biased region" description="Polar residues" evidence="1">
    <location>
        <begin position="79"/>
        <end position="102"/>
    </location>
</feature>
<dbReference type="Proteomes" id="UP000290288">
    <property type="component" value="Unassembled WGS sequence"/>
</dbReference>
<feature type="region of interest" description="Disordered" evidence="1">
    <location>
        <begin position="1"/>
        <end position="103"/>
    </location>
</feature>
<dbReference type="OrthoDB" id="2596855at2759"/>
<evidence type="ECO:0000313" key="4">
    <source>
        <dbReference type="Proteomes" id="UP000290288"/>
    </source>
</evidence>
<keyword evidence="2" id="KW-0472">Membrane</keyword>
<feature type="compositionally biased region" description="Polar residues" evidence="1">
    <location>
        <begin position="315"/>
        <end position="327"/>
    </location>
</feature>
<comment type="caution">
    <text evidence="3">The sequence shown here is derived from an EMBL/GenBank/DDBJ whole genome shotgun (WGS) entry which is preliminary data.</text>
</comment>
<feature type="transmembrane region" description="Helical" evidence="2">
    <location>
        <begin position="122"/>
        <end position="143"/>
    </location>
</feature>
<protein>
    <submittedName>
        <fullName evidence="3">Uncharacterized protein</fullName>
    </submittedName>
</protein>
<name>A0A4Q2E1T9_9AGAR</name>
<sequence length="327" mass="35768">MSASTPQAQEGMTSTGNPPSYDELRQQAGPLPTKRGELGFIEGVHAQREQDQNVITLPARHPAEREEDSATVPVPLTPVPNSNAPSQTTDDPTPNAPTQSDSPRILKYLKPKKIPAFQGLRITSLLAFFAQFAIFAAFIIGWVFTAKKLTDMSKQGGNIPGGISSAIFIHVVFCIAVVGQLIFLERRVYRLRAERYTFLHPGEMLPRYQERTLPGGDLSFAFAPWNRPPLPTYAAALAQSGHGTGDVDDHLIAVPPPPAYGNTRGSTLLLSGFLRDSLRAQRPPTIHSERDVERGEGESDNTDNGNVANRDDHLQQTLAQLERSSSR</sequence>
<feature type="transmembrane region" description="Helical" evidence="2">
    <location>
        <begin position="163"/>
        <end position="184"/>
    </location>
</feature>
<dbReference type="AlphaFoldDB" id="A0A4Q2E1T9"/>
<keyword evidence="2" id="KW-1133">Transmembrane helix</keyword>
<reference evidence="3 4" key="1">
    <citation type="submission" date="2019-01" db="EMBL/GenBank/DDBJ databases">
        <title>Draft genome sequence of Psathyrella aberdarensis IHI B618.</title>
        <authorList>
            <person name="Buettner E."/>
            <person name="Kellner H."/>
        </authorList>
    </citation>
    <scope>NUCLEOTIDE SEQUENCE [LARGE SCALE GENOMIC DNA]</scope>
    <source>
        <strain evidence="3 4">IHI B618</strain>
    </source>
</reference>
<feature type="compositionally biased region" description="Basic and acidic residues" evidence="1">
    <location>
        <begin position="287"/>
        <end position="297"/>
    </location>
</feature>
<evidence type="ECO:0000256" key="1">
    <source>
        <dbReference type="SAM" id="MobiDB-lite"/>
    </source>
</evidence>
<keyword evidence="2" id="KW-0812">Transmembrane</keyword>
<evidence type="ECO:0000256" key="2">
    <source>
        <dbReference type="SAM" id="Phobius"/>
    </source>
</evidence>
<gene>
    <name evidence="3" type="ORF">EST38_g504</name>
</gene>
<dbReference type="STRING" id="2316362.A0A4Q2E1T9"/>
<proteinExistence type="predicted"/>
<feature type="compositionally biased region" description="Polar residues" evidence="1">
    <location>
        <begin position="1"/>
        <end position="18"/>
    </location>
</feature>
<keyword evidence="4" id="KW-1185">Reference proteome</keyword>
<organism evidence="3 4">
    <name type="scientific">Candolleomyces aberdarensis</name>
    <dbReference type="NCBI Taxonomy" id="2316362"/>
    <lineage>
        <taxon>Eukaryota</taxon>
        <taxon>Fungi</taxon>
        <taxon>Dikarya</taxon>
        <taxon>Basidiomycota</taxon>
        <taxon>Agaricomycotina</taxon>
        <taxon>Agaricomycetes</taxon>
        <taxon>Agaricomycetidae</taxon>
        <taxon>Agaricales</taxon>
        <taxon>Agaricineae</taxon>
        <taxon>Psathyrellaceae</taxon>
        <taxon>Candolleomyces</taxon>
    </lineage>
</organism>
<dbReference type="EMBL" id="SDEE01000006">
    <property type="protein sequence ID" value="RXW25355.1"/>
    <property type="molecule type" value="Genomic_DNA"/>
</dbReference>